<evidence type="ECO:0000259" key="3">
    <source>
        <dbReference type="Pfam" id="PF13649"/>
    </source>
</evidence>
<dbReference type="InterPro" id="IPR051052">
    <property type="entry name" value="Diverse_substrate_MTase"/>
</dbReference>
<dbReference type="GO" id="GO:0008168">
    <property type="term" value="F:methyltransferase activity"/>
    <property type="evidence" value="ECO:0007669"/>
    <property type="project" value="UniProtKB-KW"/>
</dbReference>
<evidence type="ECO:0000256" key="1">
    <source>
        <dbReference type="ARBA" id="ARBA00022603"/>
    </source>
</evidence>
<sequence length="268" mass="29731">MSLFTGTTTYYRQFRPGIPDDVAALLDQAAPARPDGGRRLLDVGTGTGLVAEALLERFDDIIAIDNDTEMLAAAESALRPKLPAGSHLSLVETTAEDFTPPSGWQAELVTICRAFHWLDQPTVLNLLDQQVAPDGVVAIFGDNSFWAAGSDWKEAVRDVVKSFLGEQRRAGSGTFQHHNRPYSEIMEESPFNEVEEVRVPVERTWNAESILGYLYSTSFAAPHLFGDRLKDFEAAVKKRLADFSDDDIFPEENEFLIRLGRRGRDAGL</sequence>
<dbReference type="Pfam" id="PF13649">
    <property type="entry name" value="Methyltransf_25"/>
    <property type="match status" value="1"/>
</dbReference>
<comment type="caution">
    <text evidence="4">The sequence shown here is derived from an EMBL/GenBank/DDBJ whole genome shotgun (WGS) entry which is preliminary data.</text>
</comment>
<keyword evidence="5" id="KW-1185">Reference proteome</keyword>
<name>A0ABW7V1J1_9ACTN</name>
<proteinExistence type="predicted"/>
<dbReference type="EMBL" id="JBIRWE010000022">
    <property type="protein sequence ID" value="MFI1967469.1"/>
    <property type="molecule type" value="Genomic_DNA"/>
</dbReference>
<dbReference type="PANTHER" id="PTHR44942:SF4">
    <property type="entry name" value="METHYLTRANSFERASE TYPE 11 DOMAIN-CONTAINING PROTEIN"/>
    <property type="match status" value="1"/>
</dbReference>
<dbReference type="Gene3D" id="3.40.50.150">
    <property type="entry name" value="Vaccinia Virus protein VP39"/>
    <property type="match status" value="1"/>
</dbReference>
<dbReference type="RefSeq" id="WP_055471049.1">
    <property type="nucleotide sequence ID" value="NZ_JBIRWE010000022.1"/>
</dbReference>
<gene>
    <name evidence="4" type="ORF">ACH429_25725</name>
</gene>
<accession>A0ABW7V1J1</accession>
<evidence type="ECO:0000256" key="2">
    <source>
        <dbReference type="ARBA" id="ARBA00022679"/>
    </source>
</evidence>
<protein>
    <submittedName>
        <fullName evidence="4">Class I SAM-dependent methyltransferase</fullName>
    </submittedName>
</protein>
<dbReference type="Proteomes" id="UP001611548">
    <property type="component" value="Unassembled WGS sequence"/>
</dbReference>
<evidence type="ECO:0000313" key="5">
    <source>
        <dbReference type="Proteomes" id="UP001611548"/>
    </source>
</evidence>
<dbReference type="CDD" id="cd02440">
    <property type="entry name" value="AdoMet_MTases"/>
    <property type="match status" value="1"/>
</dbReference>
<dbReference type="PANTHER" id="PTHR44942">
    <property type="entry name" value="METHYLTRANSF_11 DOMAIN-CONTAINING PROTEIN"/>
    <property type="match status" value="1"/>
</dbReference>
<dbReference type="SUPFAM" id="SSF53335">
    <property type="entry name" value="S-adenosyl-L-methionine-dependent methyltransferases"/>
    <property type="match status" value="1"/>
</dbReference>
<keyword evidence="1 4" id="KW-0489">Methyltransferase</keyword>
<organism evidence="4 5">
    <name type="scientific">Streptomyces pathocidini</name>
    <dbReference type="NCBI Taxonomy" id="1650571"/>
    <lineage>
        <taxon>Bacteria</taxon>
        <taxon>Bacillati</taxon>
        <taxon>Actinomycetota</taxon>
        <taxon>Actinomycetes</taxon>
        <taxon>Kitasatosporales</taxon>
        <taxon>Streptomycetaceae</taxon>
        <taxon>Streptomyces</taxon>
    </lineage>
</organism>
<dbReference type="InterPro" id="IPR041698">
    <property type="entry name" value="Methyltransf_25"/>
</dbReference>
<reference evidence="4 5" key="1">
    <citation type="submission" date="2024-10" db="EMBL/GenBank/DDBJ databases">
        <title>The Natural Products Discovery Center: Release of the First 8490 Sequenced Strains for Exploring Actinobacteria Biosynthetic Diversity.</title>
        <authorList>
            <person name="Kalkreuter E."/>
            <person name="Kautsar S.A."/>
            <person name="Yang D."/>
            <person name="Bader C.D."/>
            <person name="Teijaro C.N."/>
            <person name="Fluegel L."/>
            <person name="Davis C.M."/>
            <person name="Simpson J.R."/>
            <person name="Lauterbach L."/>
            <person name="Steele A.D."/>
            <person name="Gui C."/>
            <person name="Meng S."/>
            <person name="Li G."/>
            <person name="Viehrig K."/>
            <person name="Ye F."/>
            <person name="Su P."/>
            <person name="Kiefer A.F."/>
            <person name="Nichols A."/>
            <person name="Cepeda A.J."/>
            <person name="Yan W."/>
            <person name="Fan B."/>
            <person name="Jiang Y."/>
            <person name="Adhikari A."/>
            <person name="Zheng C.-J."/>
            <person name="Schuster L."/>
            <person name="Cowan T.M."/>
            <person name="Smanski M.J."/>
            <person name="Chevrette M.G."/>
            <person name="De Carvalho L.P.S."/>
            <person name="Shen B."/>
        </authorList>
    </citation>
    <scope>NUCLEOTIDE SEQUENCE [LARGE SCALE GENOMIC DNA]</scope>
    <source>
        <strain evidence="4 5">NPDC020327</strain>
    </source>
</reference>
<feature type="domain" description="Methyltransferase" evidence="3">
    <location>
        <begin position="41"/>
        <end position="128"/>
    </location>
</feature>
<dbReference type="GO" id="GO:0032259">
    <property type="term" value="P:methylation"/>
    <property type="evidence" value="ECO:0007669"/>
    <property type="project" value="UniProtKB-KW"/>
</dbReference>
<evidence type="ECO:0000313" key="4">
    <source>
        <dbReference type="EMBL" id="MFI1967469.1"/>
    </source>
</evidence>
<dbReference type="InterPro" id="IPR029063">
    <property type="entry name" value="SAM-dependent_MTases_sf"/>
</dbReference>
<keyword evidence="2" id="KW-0808">Transferase</keyword>